<feature type="domain" description="DM13" evidence="2">
    <location>
        <begin position="53"/>
        <end position="162"/>
    </location>
</feature>
<protein>
    <recommendedName>
        <fullName evidence="2">DM13 domain-containing protein</fullName>
    </recommendedName>
</protein>
<dbReference type="Pfam" id="PF10517">
    <property type="entry name" value="DM13"/>
    <property type="match status" value="1"/>
</dbReference>
<dbReference type="Proteomes" id="UP000177953">
    <property type="component" value="Unassembled WGS sequence"/>
</dbReference>
<dbReference type="InterPro" id="IPR019545">
    <property type="entry name" value="DM13_domain"/>
</dbReference>
<dbReference type="AlphaFoldDB" id="A0A1F6MCR9"/>
<evidence type="ECO:0000256" key="1">
    <source>
        <dbReference type="SAM" id="Phobius"/>
    </source>
</evidence>
<dbReference type="PROSITE" id="PS51549">
    <property type="entry name" value="DM13"/>
    <property type="match status" value="1"/>
</dbReference>
<feature type="transmembrane region" description="Helical" evidence="1">
    <location>
        <begin position="7"/>
        <end position="34"/>
    </location>
</feature>
<sequence length="165" mass="17577">MAQRKKFLILTGILAGIGVLVWLAFSFFGVQALFLDRTVNESPVAGEQLLAQGTFQKGDSTYSIHGTATITEENGVRTLSLTDFQVTNGPDLFVYVVSAANGSNPTVKGAVGSGSFVNLGTLKGNIGNQTYALPSEVVIDKNSVISIWCRRFSRNFGTADLVPAK</sequence>
<keyword evidence="1" id="KW-0812">Transmembrane</keyword>
<organism evidence="3 4">
    <name type="scientific">Candidatus Magasanikbacteria bacterium RIFCSPHIGHO2_01_FULL_47_8</name>
    <dbReference type="NCBI Taxonomy" id="1798673"/>
    <lineage>
        <taxon>Bacteria</taxon>
        <taxon>Candidatus Magasanikiibacteriota</taxon>
    </lineage>
</organism>
<evidence type="ECO:0000259" key="2">
    <source>
        <dbReference type="PROSITE" id="PS51549"/>
    </source>
</evidence>
<proteinExistence type="predicted"/>
<comment type="caution">
    <text evidence="3">The sequence shown here is derived from an EMBL/GenBank/DDBJ whole genome shotgun (WGS) entry which is preliminary data.</text>
</comment>
<reference evidence="3 4" key="1">
    <citation type="journal article" date="2016" name="Nat. Commun.">
        <title>Thousands of microbial genomes shed light on interconnected biogeochemical processes in an aquifer system.</title>
        <authorList>
            <person name="Anantharaman K."/>
            <person name="Brown C.T."/>
            <person name="Hug L.A."/>
            <person name="Sharon I."/>
            <person name="Castelle C.J."/>
            <person name="Probst A.J."/>
            <person name="Thomas B.C."/>
            <person name="Singh A."/>
            <person name="Wilkins M.J."/>
            <person name="Karaoz U."/>
            <person name="Brodie E.L."/>
            <person name="Williams K.H."/>
            <person name="Hubbard S.S."/>
            <person name="Banfield J.F."/>
        </authorList>
    </citation>
    <scope>NUCLEOTIDE SEQUENCE [LARGE SCALE GENOMIC DNA]</scope>
</reference>
<evidence type="ECO:0000313" key="4">
    <source>
        <dbReference type="Proteomes" id="UP000177953"/>
    </source>
</evidence>
<name>A0A1F6MCR9_9BACT</name>
<dbReference type="EMBL" id="MFPU01000053">
    <property type="protein sequence ID" value="OGH69293.1"/>
    <property type="molecule type" value="Genomic_DNA"/>
</dbReference>
<keyword evidence="1" id="KW-1133">Transmembrane helix</keyword>
<accession>A0A1F6MCR9</accession>
<gene>
    <name evidence="3" type="ORF">A2754_00465</name>
</gene>
<evidence type="ECO:0000313" key="3">
    <source>
        <dbReference type="EMBL" id="OGH69293.1"/>
    </source>
</evidence>
<keyword evidence="1" id="KW-0472">Membrane</keyword>